<protein>
    <recommendedName>
        <fullName evidence="2 7">Aminomethyltransferase</fullName>
        <ecNumber evidence="2 7">2.1.2.10</ecNumber>
    </recommendedName>
    <alternativeName>
        <fullName evidence="5 7">Glycine cleavage system T protein</fullName>
    </alternativeName>
</protein>
<dbReference type="Pfam" id="PF08669">
    <property type="entry name" value="GCV_T_C"/>
    <property type="match status" value="1"/>
</dbReference>
<dbReference type="InterPro" id="IPR022903">
    <property type="entry name" value="GcvT_bac"/>
</dbReference>
<dbReference type="PANTHER" id="PTHR43757:SF2">
    <property type="entry name" value="AMINOMETHYLTRANSFERASE, MITOCHONDRIAL"/>
    <property type="match status" value="1"/>
</dbReference>
<feature type="binding site" evidence="8">
    <location>
        <position position="203"/>
    </location>
    <ligand>
        <name>substrate</name>
    </ligand>
</feature>
<gene>
    <name evidence="7" type="primary">gcvT</name>
    <name evidence="11" type="ordered locus">UCYN_11620</name>
</gene>
<evidence type="ECO:0000256" key="4">
    <source>
        <dbReference type="ARBA" id="ARBA00022679"/>
    </source>
</evidence>
<dbReference type="NCBIfam" id="NF001567">
    <property type="entry name" value="PRK00389.1"/>
    <property type="match status" value="1"/>
</dbReference>
<evidence type="ECO:0000259" key="10">
    <source>
        <dbReference type="Pfam" id="PF08669"/>
    </source>
</evidence>
<keyword evidence="4 7" id="KW-0808">Transferase</keyword>
<dbReference type="Pfam" id="PF01571">
    <property type="entry name" value="GCV_T"/>
    <property type="match status" value="1"/>
</dbReference>
<dbReference type="Gene3D" id="2.40.30.110">
    <property type="entry name" value="Aminomethyltransferase beta-barrel domains"/>
    <property type="match status" value="1"/>
</dbReference>
<dbReference type="GO" id="GO:0008483">
    <property type="term" value="F:transaminase activity"/>
    <property type="evidence" value="ECO:0007669"/>
    <property type="project" value="UniProtKB-KW"/>
</dbReference>
<keyword evidence="12" id="KW-1185">Reference proteome</keyword>
<accession>D3EQT1</accession>
<evidence type="ECO:0000256" key="1">
    <source>
        <dbReference type="ARBA" id="ARBA00008609"/>
    </source>
</evidence>
<evidence type="ECO:0000259" key="9">
    <source>
        <dbReference type="Pfam" id="PF01571"/>
    </source>
</evidence>
<dbReference type="GO" id="GO:0004047">
    <property type="term" value="F:aminomethyltransferase activity"/>
    <property type="evidence" value="ECO:0007669"/>
    <property type="project" value="UniProtKB-UniRule"/>
</dbReference>
<evidence type="ECO:0000256" key="6">
    <source>
        <dbReference type="ARBA" id="ARBA00047665"/>
    </source>
</evidence>
<dbReference type="PIRSF" id="PIRSF006487">
    <property type="entry name" value="GcvT"/>
    <property type="match status" value="1"/>
</dbReference>
<reference evidence="11 12" key="1">
    <citation type="journal article" date="2010" name="Nature">
        <title>Metabolic streamlining in an open-ocean nitrogen-fixing cyanobacterium.</title>
        <authorList>
            <person name="Tripp H.J."/>
            <person name="Bench S.R."/>
            <person name="Turk K.A."/>
            <person name="Foster R.A."/>
            <person name="Desany B.A."/>
            <person name="Niazi F."/>
            <person name="Affourtit J.P."/>
            <person name="Zehr J.P."/>
        </authorList>
    </citation>
    <scope>NUCLEOTIDE SEQUENCE [LARGE SCALE GENOMIC DNA]</scope>
    <source>
        <strain evidence="12">ALOHA</strain>
    </source>
</reference>
<dbReference type="SUPFAM" id="SSF103025">
    <property type="entry name" value="Folate-binding domain"/>
    <property type="match status" value="1"/>
</dbReference>
<name>D3EQT1_ATETH</name>
<dbReference type="SUPFAM" id="SSF101790">
    <property type="entry name" value="Aminomethyltransferase beta-barrel domain"/>
    <property type="match status" value="1"/>
</dbReference>
<dbReference type="Gene3D" id="3.30.1360.120">
    <property type="entry name" value="Probable tRNA modification gtpase trme, domain 1"/>
    <property type="match status" value="1"/>
</dbReference>
<evidence type="ECO:0000256" key="7">
    <source>
        <dbReference type="HAMAP-Rule" id="MF_00259"/>
    </source>
</evidence>
<feature type="domain" description="Aminomethyltransferase C-terminal" evidence="10">
    <location>
        <begin position="289"/>
        <end position="365"/>
    </location>
</feature>
<dbReference type="AlphaFoldDB" id="D3EQT1"/>
<dbReference type="InterPro" id="IPR029043">
    <property type="entry name" value="GcvT/YgfZ_C"/>
</dbReference>
<comment type="similarity">
    <text evidence="1 7">Belongs to the GcvT family.</text>
</comment>
<dbReference type="GO" id="GO:0032259">
    <property type="term" value="P:methylation"/>
    <property type="evidence" value="ECO:0007669"/>
    <property type="project" value="UniProtKB-KW"/>
</dbReference>
<evidence type="ECO:0000313" key="11">
    <source>
        <dbReference type="EMBL" id="ADB95831.1"/>
    </source>
</evidence>
<dbReference type="PANTHER" id="PTHR43757">
    <property type="entry name" value="AMINOMETHYLTRANSFERASE"/>
    <property type="match status" value="1"/>
</dbReference>
<evidence type="ECO:0000256" key="5">
    <source>
        <dbReference type="ARBA" id="ARBA00031395"/>
    </source>
</evidence>
<sequence>MDSSISQDLLKTPIHDLLVEKKAKMINFFGWHMPIQFSGIQVEHNAVRNSVGIFDVSHMGKLLIEGDDLVPLLQSLVPSDIKKLAPGKAQYTTFLNSAGGIIDDIIIYYQNSRKALIITNSSTKDKDIKWIKLNAESTSIKITDLSQEKVLLAIQGPQALKKLQLFVDIDITNLSFFEHIETEILGCSAFISRTGYTGEDGFEVMVSNVIGKKLWKLLVDDEKVVPCGLGARDTLRLEASMCLYGQDINDNTTPLEAGLHKLVHLDSKGDFIGREVLEKQTNEGVGKLLVVLEMEGKQIARRGYNIFSHGKQVSTITSGTFIPTIKKALSFAYLPIHLSQVGTTVEVEIRKKFYSAKVIQKTLYKSKKKKNKQ</sequence>
<evidence type="ECO:0000256" key="8">
    <source>
        <dbReference type="PIRSR" id="PIRSR006487-1"/>
    </source>
</evidence>
<dbReference type="GO" id="GO:0005960">
    <property type="term" value="C:glycine cleavage complex"/>
    <property type="evidence" value="ECO:0007669"/>
    <property type="project" value="InterPro"/>
</dbReference>
<dbReference type="NCBIfam" id="TIGR00528">
    <property type="entry name" value="gcvT"/>
    <property type="match status" value="1"/>
</dbReference>
<dbReference type="EMBL" id="CP001842">
    <property type="protein sequence ID" value="ADB95831.1"/>
    <property type="molecule type" value="Genomic_DNA"/>
</dbReference>
<organism evidence="12">
    <name type="scientific">Atelocyanobacterium thalassa (isolate ALOHA)</name>
    <dbReference type="NCBI Taxonomy" id="1453429"/>
    <lineage>
        <taxon>Bacteria</taxon>
        <taxon>Bacillati</taxon>
        <taxon>Cyanobacteriota</taxon>
        <taxon>Cyanophyceae</taxon>
        <taxon>Oscillatoriophycideae</taxon>
        <taxon>Chroococcales</taxon>
        <taxon>Aphanothecaceae</taxon>
        <taxon>Candidatus Atelocyanobacterium</taxon>
        <taxon>Candidatus Atelocyanobacterium thalassae</taxon>
    </lineage>
</organism>
<dbReference type="InterPro" id="IPR028896">
    <property type="entry name" value="GcvT/YgfZ/DmdA"/>
</dbReference>
<dbReference type="RefSeq" id="WP_012954518.1">
    <property type="nucleotide sequence ID" value="NC_013771.1"/>
</dbReference>
<comment type="function">
    <text evidence="7">The glycine cleavage system catalyzes the degradation of glycine.</text>
</comment>
<proteinExistence type="inferred from homology"/>
<dbReference type="Gene3D" id="3.30.70.1400">
    <property type="entry name" value="Aminomethyltransferase beta-barrel domains"/>
    <property type="match status" value="1"/>
</dbReference>
<keyword evidence="3 7" id="KW-0032">Aminotransferase</keyword>
<dbReference type="PATRIC" id="fig|713887.8.peg.1088"/>
<dbReference type="InterPro" id="IPR013977">
    <property type="entry name" value="GcvT_C"/>
</dbReference>
<comment type="catalytic activity">
    <reaction evidence="6 7">
        <text>N(6)-[(R)-S(8)-aminomethyldihydrolipoyl]-L-lysyl-[protein] + (6S)-5,6,7,8-tetrahydrofolate = N(6)-[(R)-dihydrolipoyl]-L-lysyl-[protein] + (6R)-5,10-methylene-5,6,7,8-tetrahydrofolate + NH4(+)</text>
        <dbReference type="Rhea" id="RHEA:16945"/>
        <dbReference type="Rhea" id="RHEA-COMP:10475"/>
        <dbReference type="Rhea" id="RHEA-COMP:10492"/>
        <dbReference type="ChEBI" id="CHEBI:15636"/>
        <dbReference type="ChEBI" id="CHEBI:28938"/>
        <dbReference type="ChEBI" id="CHEBI:57453"/>
        <dbReference type="ChEBI" id="CHEBI:83100"/>
        <dbReference type="ChEBI" id="CHEBI:83143"/>
        <dbReference type="EC" id="2.1.2.10"/>
    </reaction>
</comment>
<dbReference type="HAMAP" id="MF_00259">
    <property type="entry name" value="GcvT"/>
    <property type="match status" value="1"/>
</dbReference>
<dbReference type="Gene3D" id="4.10.1250.10">
    <property type="entry name" value="Aminomethyltransferase fragment"/>
    <property type="match status" value="1"/>
</dbReference>
<dbReference type="InterPro" id="IPR006222">
    <property type="entry name" value="GCVT_N"/>
</dbReference>
<dbReference type="FunFam" id="4.10.1250.10:FF:000001">
    <property type="entry name" value="Aminomethyltransferase"/>
    <property type="match status" value="1"/>
</dbReference>
<feature type="domain" description="GCVT N-terminal" evidence="9">
    <location>
        <begin position="14"/>
        <end position="266"/>
    </location>
</feature>
<keyword evidence="11" id="KW-0489">Methyltransferase</keyword>
<evidence type="ECO:0000256" key="2">
    <source>
        <dbReference type="ARBA" id="ARBA00012616"/>
    </source>
</evidence>
<comment type="subunit">
    <text evidence="7">The glycine cleavage system is composed of four proteins: P, T, L and H.</text>
</comment>
<dbReference type="Proteomes" id="UP000001405">
    <property type="component" value="Chromosome"/>
</dbReference>
<evidence type="ECO:0000313" key="12">
    <source>
        <dbReference type="Proteomes" id="UP000001405"/>
    </source>
</evidence>
<dbReference type="EC" id="2.1.2.10" evidence="2 7"/>
<dbReference type="InterPro" id="IPR027266">
    <property type="entry name" value="TrmE/GcvT-like"/>
</dbReference>
<dbReference type="InterPro" id="IPR006223">
    <property type="entry name" value="GcvT"/>
</dbReference>
<evidence type="ECO:0000256" key="3">
    <source>
        <dbReference type="ARBA" id="ARBA00022576"/>
    </source>
</evidence>
<dbReference type="GO" id="GO:0019464">
    <property type="term" value="P:glycine decarboxylation via glycine cleavage system"/>
    <property type="evidence" value="ECO:0007669"/>
    <property type="project" value="UniProtKB-UniRule"/>
</dbReference>
<dbReference type="GO" id="GO:0008168">
    <property type="term" value="F:methyltransferase activity"/>
    <property type="evidence" value="ECO:0007669"/>
    <property type="project" value="UniProtKB-KW"/>
</dbReference>
<dbReference type="FunFam" id="3.30.70.1400:FF:000001">
    <property type="entry name" value="Aminomethyltransferase"/>
    <property type="match status" value="1"/>
</dbReference>
<dbReference type="GO" id="GO:0005829">
    <property type="term" value="C:cytosol"/>
    <property type="evidence" value="ECO:0007669"/>
    <property type="project" value="TreeGrafter"/>
</dbReference>
<dbReference type="STRING" id="1453429.UCYN_11620"/>
<dbReference type="HOGENOM" id="CLU_007884_10_2_3"/>
<dbReference type="KEGG" id="cyu:UCYN_11620"/>